<dbReference type="InterPro" id="IPR011598">
    <property type="entry name" value="bHLH_dom"/>
</dbReference>
<sequence>MDFFLHYRNPSFHSSSSLVLTSNKVNNRVHGREGERKKNKRNHKISTKVKLSTDPQSVAARERRHRISERFKNLRSLIPGSDTRNMDTVSMLEEAIQYVKFLKAQIWLHQTMISFENFHDYDNANRNYHHYQYSNQDLLPSDNFYCDYHNLSSLPQMEHEVVPQLGFEDGSCFKVEYDDNKFSPSHGMIM</sequence>
<evidence type="ECO:0000256" key="1">
    <source>
        <dbReference type="ARBA" id="ARBA00004123"/>
    </source>
</evidence>
<gene>
    <name evidence="8" type="ORF">LSALG_LOCUS37434</name>
</gene>
<comment type="subcellular location">
    <subcellularLocation>
        <location evidence="1">Nucleus</location>
    </subcellularLocation>
</comment>
<dbReference type="GO" id="GO:0003700">
    <property type="term" value="F:DNA-binding transcription factor activity"/>
    <property type="evidence" value="ECO:0007669"/>
    <property type="project" value="InterPro"/>
</dbReference>
<dbReference type="PANTHER" id="PTHR45914:SF2">
    <property type="entry name" value="TRANSCRIPTION FACTOR BHLH140-LIKE PROTEIN"/>
    <property type="match status" value="1"/>
</dbReference>
<evidence type="ECO:0000256" key="3">
    <source>
        <dbReference type="ARBA" id="ARBA00023125"/>
    </source>
</evidence>
<keyword evidence="4" id="KW-0804">Transcription</keyword>
<dbReference type="Proteomes" id="UP001177003">
    <property type="component" value="Chromosome 8"/>
</dbReference>
<evidence type="ECO:0000256" key="2">
    <source>
        <dbReference type="ARBA" id="ARBA00023015"/>
    </source>
</evidence>
<evidence type="ECO:0000313" key="9">
    <source>
        <dbReference type="Proteomes" id="UP001177003"/>
    </source>
</evidence>
<evidence type="ECO:0000259" key="7">
    <source>
        <dbReference type="PROSITE" id="PS50888"/>
    </source>
</evidence>
<keyword evidence="2" id="KW-0805">Transcription regulation</keyword>
<proteinExistence type="predicted"/>
<dbReference type="AlphaFoldDB" id="A0AA35ZTW8"/>
<keyword evidence="5" id="KW-0539">Nucleus</keyword>
<dbReference type="CDD" id="cd11454">
    <property type="entry name" value="bHLH_AtIND_like"/>
    <property type="match status" value="1"/>
</dbReference>
<evidence type="ECO:0000256" key="4">
    <source>
        <dbReference type="ARBA" id="ARBA00023163"/>
    </source>
</evidence>
<reference evidence="8" key="1">
    <citation type="submission" date="2023-04" db="EMBL/GenBank/DDBJ databases">
        <authorList>
            <person name="Vijverberg K."/>
            <person name="Xiong W."/>
            <person name="Schranz E."/>
        </authorList>
    </citation>
    <scope>NUCLEOTIDE SEQUENCE</scope>
</reference>
<dbReference type="Gene3D" id="4.10.280.10">
    <property type="entry name" value="Helix-loop-helix DNA-binding domain"/>
    <property type="match status" value="1"/>
</dbReference>
<dbReference type="EMBL" id="OX465084">
    <property type="protein sequence ID" value="CAI9298686.1"/>
    <property type="molecule type" value="Genomic_DNA"/>
</dbReference>
<dbReference type="PANTHER" id="PTHR45914">
    <property type="entry name" value="TRANSCRIPTION FACTOR HEC3-RELATED"/>
    <property type="match status" value="1"/>
</dbReference>
<dbReference type="SMART" id="SM00353">
    <property type="entry name" value="HLH"/>
    <property type="match status" value="1"/>
</dbReference>
<evidence type="ECO:0000256" key="5">
    <source>
        <dbReference type="ARBA" id="ARBA00023242"/>
    </source>
</evidence>
<keyword evidence="9" id="KW-1185">Reference proteome</keyword>
<dbReference type="SUPFAM" id="SSF47459">
    <property type="entry name" value="HLH, helix-loop-helix DNA-binding domain"/>
    <property type="match status" value="1"/>
</dbReference>
<keyword evidence="3" id="KW-0238">DNA-binding</keyword>
<dbReference type="GO" id="GO:0046983">
    <property type="term" value="F:protein dimerization activity"/>
    <property type="evidence" value="ECO:0007669"/>
    <property type="project" value="InterPro"/>
</dbReference>
<dbReference type="Pfam" id="PF00010">
    <property type="entry name" value="HLH"/>
    <property type="match status" value="1"/>
</dbReference>
<organism evidence="8 9">
    <name type="scientific">Lactuca saligna</name>
    <name type="common">Willowleaf lettuce</name>
    <dbReference type="NCBI Taxonomy" id="75948"/>
    <lineage>
        <taxon>Eukaryota</taxon>
        <taxon>Viridiplantae</taxon>
        <taxon>Streptophyta</taxon>
        <taxon>Embryophyta</taxon>
        <taxon>Tracheophyta</taxon>
        <taxon>Spermatophyta</taxon>
        <taxon>Magnoliopsida</taxon>
        <taxon>eudicotyledons</taxon>
        <taxon>Gunneridae</taxon>
        <taxon>Pentapetalae</taxon>
        <taxon>asterids</taxon>
        <taxon>campanulids</taxon>
        <taxon>Asterales</taxon>
        <taxon>Asteraceae</taxon>
        <taxon>Cichorioideae</taxon>
        <taxon>Cichorieae</taxon>
        <taxon>Lactucinae</taxon>
        <taxon>Lactuca</taxon>
    </lineage>
</organism>
<dbReference type="InterPro" id="IPR045843">
    <property type="entry name" value="IND-like"/>
</dbReference>
<feature type="domain" description="BHLH" evidence="7">
    <location>
        <begin position="51"/>
        <end position="102"/>
    </location>
</feature>
<protein>
    <recommendedName>
        <fullName evidence="7">BHLH domain-containing protein</fullName>
    </recommendedName>
</protein>
<name>A0AA35ZTW8_LACSI</name>
<evidence type="ECO:0000313" key="8">
    <source>
        <dbReference type="EMBL" id="CAI9298686.1"/>
    </source>
</evidence>
<dbReference type="InterPro" id="IPR036638">
    <property type="entry name" value="HLH_DNA-bd_sf"/>
</dbReference>
<feature type="region of interest" description="Disordered" evidence="6">
    <location>
        <begin position="24"/>
        <end position="44"/>
    </location>
</feature>
<dbReference type="PROSITE" id="PS50888">
    <property type="entry name" value="BHLH"/>
    <property type="match status" value="1"/>
</dbReference>
<evidence type="ECO:0000256" key="6">
    <source>
        <dbReference type="SAM" id="MobiDB-lite"/>
    </source>
</evidence>
<dbReference type="GO" id="GO:0003677">
    <property type="term" value="F:DNA binding"/>
    <property type="evidence" value="ECO:0007669"/>
    <property type="project" value="UniProtKB-KW"/>
</dbReference>
<dbReference type="GO" id="GO:0005634">
    <property type="term" value="C:nucleus"/>
    <property type="evidence" value="ECO:0007669"/>
    <property type="project" value="UniProtKB-SubCell"/>
</dbReference>
<accession>A0AA35ZTW8</accession>